<dbReference type="Pfam" id="PF00534">
    <property type="entry name" value="Glycos_transf_1"/>
    <property type="match status" value="1"/>
</dbReference>
<dbReference type="SUPFAM" id="SSF53756">
    <property type="entry name" value="UDP-Glycosyltransferase/glycogen phosphorylase"/>
    <property type="match status" value="1"/>
</dbReference>
<dbReference type="Pfam" id="PF13439">
    <property type="entry name" value="Glyco_transf_4"/>
    <property type="match status" value="1"/>
</dbReference>
<dbReference type="Gene3D" id="3.40.50.2000">
    <property type="entry name" value="Glycogen Phosphorylase B"/>
    <property type="match status" value="2"/>
</dbReference>
<sequence length="392" mass="44388">MKICLVNALFHPFSGGVEKHMFELSRELVKQGVDVTIVTARISGTEEYEEIDGVKVHRVPCLDIKVPGFYPPPLVLSPFFIRHLKKLDDRYDFDIIHLQNRFFVDFDTAAIYAKLKGKPFMMTIHNARPVGISLPITIFGTAYDLLIGRWPFAMADRIIAVSDWVRYDISRYRIDINKMVAVHNGINVGEFRPSSENNVRKKYDINDDPMLLFVGRMITQKGLTYLIDAMPMVLKEYPNAKILLIGRGNLLETLKSKVKAMGLEDSVIFSGYMSEEMLKEAYGTCDLFVLPSVWEVLPIAILEAMSAGRPIACTDAGGNKELVEDGLNGYVVPSRDPKALADKINLMLSDPERMKSMGHASRKRAEEEFDWKLIAASTKKVYEDLLKERSKN</sequence>
<feature type="domain" description="Glycosyl transferase family 1" evidence="1">
    <location>
        <begin position="198"/>
        <end position="364"/>
    </location>
</feature>
<dbReference type="InterPro" id="IPR050194">
    <property type="entry name" value="Glycosyltransferase_grp1"/>
</dbReference>
<dbReference type="CDD" id="cd03801">
    <property type="entry name" value="GT4_PimA-like"/>
    <property type="match status" value="1"/>
</dbReference>
<feature type="domain" description="Glycosyltransferase subfamily 4-like N-terminal" evidence="2">
    <location>
        <begin position="15"/>
        <end position="188"/>
    </location>
</feature>
<proteinExistence type="predicted"/>
<evidence type="ECO:0000313" key="3">
    <source>
        <dbReference type="EMBL" id="MCD1294546.1"/>
    </source>
</evidence>
<dbReference type="EMBL" id="PGCK01000004">
    <property type="protein sequence ID" value="MCD1294546.1"/>
    <property type="molecule type" value="Genomic_DNA"/>
</dbReference>
<evidence type="ECO:0000313" key="4">
    <source>
        <dbReference type="Proteomes" id="UP001320159"/>
    </source>
</evidence>
<gene>
    <name evidence="3" type="ORF">CUJ83_05965</name>
</gene>
<dbReference type="InterPro" id="IPR001296">
    <property type="entry name" value="Glyco_trans_1"/>
</dbReference>
<dbReference type="PANTHER" id="PTHR45947">
    <property type="entry name" value="SULFOQUINOVOSYL TRANSFERASE SQD2"/>
    <property type="match status" value="1"/>
</dbReference>
<dbReference type="RefSeq" id="WP_230741379.1">
    <property type="nucleotide sequence ID" value="NZ_PGCK01000004.1"/>
</dbReference>
<organism evidence="3 4">
    <name type="scientific">Methanooceanicella nereidis</name>
    <dbReference type="NCBI Taxonomy" id="2052831"/>
    <lineage>
        <taxon>Archaea</taxon>
        <taxon>Methanobacteriati</taxon>
        <taxon>Methanobacteriota</taxon>
        <taxon>Stenosarchaea group</taxon>
        <taxon>Methanomicrobia</taxon>
        <taxon>Methanocellales</taxon>
        <taxon>Methanocellaceae</taxon>
        <taxon>Methanooceanicella</taxon>
    </lineage>
</organism>
<comment type="caution">
    <text evidence="3">The sequence shown here is derived from an EMBL/GenBank/DDBJ whole genome shotgun (WGS) entry which is preliminary data.</text>
</comment>
<dbReference type="Proteomes" id="UP001320159">
    <property type="component" value="Unassembled WGS sequence"/>
</dbReference>
<evidence type="ECO:0000259" key="2">
    <source>
        <dbReference type="Pfam" id="PF13439"/>
    </source>
</evidence>
<accession>A0AAP2RCV2</accession>
<reference evidence="3 4" key="1">
    <citation type="submission" date="2017-11" db="EMBL/GenBank/DDBJ databases">
        <title>Isolation and Characterization of Family Methanocellaceae Species from Potential Methane Hydrate Area Offshore Southwestern Taiwan.</title>
        <authorList>
            <person name="Zhang W.-L."/>
            <person name="Chen W.-C."/>
            <person name="Lai M.-C."/>
            <person name="Chen S.-C."/>
        </authorList>
    </citation>
    <scope>NUCLEOTIDE SEQUENCE [LARGE SCALE GENOMIC DNA]</scope>
    <source>
        <strain evidence="3 4">CWC-04</strain>
    </source>
</reference>
<dbReference type="GO" id="GO:0016757">
    <property type="term" value="F:glycosyltransferase activity"/>
    <property type="evidence" value="ECO:0007669"/>
    <property type="project" value="InterPro"/>
</dbReference>
<protein>
    <submittedName>
        <fullName evidence="3">Glycosyltransferase family 1 protein</fullName>
    </submittedName>
</protein>
<keyword evidence="4" id="KW-1185">Reference proteome</keyword>
<dbReference type="PANTHER" id="PTHR45947:SF3">
    <property type="entry name" value="SULFOQUINOVOSYL TRANSFERASE SQD2"/>
    <property type="match status" value="1"/>
</dbReference>
<name>A0AAP2RCV2_9EURY</name>
<dbReference type="AlphaFoldDB" id="A0AAP2RCV2"/>
<dbReference type="InterPro" id="IPR028098">
    <property type="entry name" value="Glyco_trans_4-like_N"/>
</dbReference>
<evidence type="ECO:0000259" key="1">
    <source>
        <dbReference type="Pfam" id="PF00534"/>
    </source>
</evidence>